<keyword evidence="5 8" id="KW-0028">Amino-acid biosynthesis</keyword>
<dbReference type="InterPro" id="IPR054480">
    <property type="entry name" value="AHAS_small-like_ACT"/>
</dbReference>
<dbReference type="InterPro" id="IPR019455">
    <property type="entry name" value="Acetolactate_synth_ssu_C"/>
</dbReference>
<keyword evidence="8 10" id="KW-0808">Transferase</keyword>
<dbReference type="Proteomes" id="UP000502248">
    <property type="component" value="Chromosome"/>
</dbReference>
<dbReference type="GO" id="GO:0005829">
    <property type="term" value="C:cytosol"/>
    <property type="evidence" value="ECO:0007669"/>
    <property type="project" value="TreeGrafter"/>
</dbReference>
<dbReference type="InterPro" id="IPR004789">
    <property type="entry name" value="Acetalactate_synth_ssu"/>
</dbReference>
<protein>
    <recommendedName>
        <fullName evidence="8">Acetolactate synthase small subunit</fullName>
        <shortName evidence="8">AHAS</shortName>
        <shortName evidence="8">ALS</shortName>
        <ecNumber evidence="8">2.2.1.6</ecNumber>
    </recommendedName>
    <alternativeName>
        <fullName evidence="8">Acetohydroxy-acid synthase small subunit</fullName>
    </alternativeName>
</protein>
<dbReference type="Gene3D" id="3.30.70.1150">
    <property type="entry name" value="ACT-like. Chain A, domain 2"/>
    <property type="match status" value="1"/>
</dbReference>
<organism evidence="10 11">
    <name type="scientific">Cohnella herbarum</name>
    <dbReference type="NCBI Taxonomy" id="2728023"/>
    <lineage>
        <taxon>Bacteria</taxon>
        <taxon>Bacillati</taxon>
        <taxon>Bacillota</taxon>
        <taxon>Bacilli</taxon>
        <taxon>Bacillales</taxon>
        <taxon>Paenibacillaceae</taxon>
        <taxon>Cohnella</taxon>
    </lineage>
</organism>
<evidence type="ECO:0000256" key="6">
    <source>
        <dbReference type="ARBA" id="ARBA00023304"/>
    </source>
</evidence>
<dbReference type="SUPFAM" id="SSF55021">
    <property type="entry name" value="ACT-like"/>
    <property type="match status" value="2"/>
</dbReference>
<dbReference type="PROSITE" id="PS51671">
    <property type="entry name" value="ACT"/>
    <property type="match status" value="1"/>
</dbReference>
<feature type="domain" description="ACT" evidence="9">
    <location>
        <begin position="7"/>
        <end position="81"/>
    </location>
</feature>
<name>A0A7Z2VLA9_9BACL</name>
<comment type="pathway">
    <text evidence="1 8">Amino-acid biosynthesis; L-isoleucine biosynthesis; L-isoleucine from 2-oxobutanoate: step 1/4.</text>
</comment>
<dbReference type="PANTHER" id="PTHR30239">
    <property type="entry name" value="ACETOLACTATE SYNTHASE SMALL SUBUNIT"/>
    <property type="match status" value="1"/>
</dbReference>
<dbReference type="CDD" id="cd04878">
    <property type="entry name" value="ACT_AHAS"/>
    <property type="match status" value="1"/>
</dbReference>
<dbReference type="FunFam" id="3.30.70.1150:FF:000001">
    <property type="entry name" value="Acetolactate synthase small subunit"/>
    <property type="match status" value="1"/>
</dbReference>
<dbReference type="PANTHER" id="PTHR30239:SF0">
    <property type="entry name" value="ACETOLACTATE SYNTHASE SMALL SUBUNIT 1, CHLOROPLASTIC"/>
    <property type="match status" value="1"/>
</dbReference>
<dbReference type="InterPro" id="IPR039557">
    <property type="entry name" value="AHAS_ACT"/>
</dbReference>
<dbReference type="GO" id="GO:0009099">
    <property type="term" value="P:L-valine biosynthetic process"/>
    <property type="evidence" value="ECO:0007669"/>
    <property type="project" value="UniProtKB-UniRule"/>
</dbReference>
<keyword evidence="6 8" id="KW-0100">Branched-chain amino acid biosynthesis</keyword>
<dbReference type="Pfam" id="PF10369">
    <property type="entry name" value="ALS_ss_C"/>
    <property type="match status" value="1"/>
</dbReference>
<dbReference type="InterPro" id="IPR002912">
    <property type="entry name" value="ACT_dom"/>
</dbReference>
<dbReference type="GO" id="GO:0003984">
    <property type="term" value="F:acetolactate synthase activity"/>
    <property type="evidence" value="ECO:0007669"/>
    <property type="project" value="UniProtKB-UniRule"/>
</dbReference>
<dbReference type="UniPathway" id="UPA00047">
    <property type="reaction ID" value="UER00055"/>
</dbReference>
<dbReference type="UniPathway" id="UPA00049">
    <property type="reaction ID" value="UER00059"/>
</dbReference>
<dbReference type="NCBIfam" id="TIGR00119">
    <property type="entry name" value="acolac_sm"/>
    <property type="match status" value="1"/>
</dbReference>
<comment type="function">
    <text evidence="8">Catalyzes the conversion of 2 pyruvate molecules into acetolactate in the first common step of the biosynthetic pathway of the branched-amino acids such as leucine, isoleucine, and valine.</text>
</comment>
<dbReference type="GO" id="GO:0009097">
    <property type="term" value="P:isoleucine biosynthetic process"/>
    <property type="evidence" value="ECO:0007669"/>
    <property type="project" value="UniProtKB-UniRule"/>
</dbReference>
<dbReference type="EMBL" id="CP051680">
    <property type="protein sequence ID" value="QJD85157.1"/>
    <property type="molecule type" value="Genomic_DNA"/>
</dbReference>
<dbReference type="InterPro" id="IPR045865">
    <property type="entry name" value="ACT-like_dom_sf"/>
</dbReference>
<dbReference type="GO" id="GO:1990610">
    <property type="term" value="F:acetolactate synthase regulator activity"/>
    <property type="evidence" value="ECO:0007669"/>
    <property type="project" value="UniProtKB-UniRule"/>
</dbReference>
<evidence type="ECO:0000256" key="7">
    <source>
        <dbReference type="ARBA" id="ARBA00048670"/>
    </source>
</evidence>
<evidence type="ECO:0000313" key="10">
    <source>
        <dbReference type="EMBL" id="QJD85157.1"/>
    </source>
</evidence>
<proteinExistence type="inferred from homology"/>
<dbReference type="Pfam" id="PF22629">
    <property type="entry name" value="ACT_AHAS_ss"/>
    <property type="match status" value="1"/>
</dbReference>
<evidence type="ECO:0000256" key="5">
    <source>
        <dbReference type="ARBA" id="ARBA00022605"/>
    </source>
</evidence>
<accession>A0A7Z2VLA9</accession>
<evidence type="ECO:0000256" key="8">
    <source>
        <dbReference type="RuleBase" id="RU368092"/>
    </source>
</evidence>
<comment type="catalytic activity">
    <reaction evidence="7 8">
        <text>2 pyruvate + H(+) = (2S)-2-acetolactate + CO2</text>
        <dbReference type="Rhea" id="RHEA:25249"/>
        <dbReference type="ChEBI" id="CHEBI:15361"/>
        <dbReference type="ChEBI" id="CHEBI:15378"/>
        <dbReference type="ChEBI" id="CHEBI:16526"/>
        <dbReference type="ChEBI" id="CHEBI:58476"/>
        <dbReference type="EC" id="2.2.1.6"/>
    </reaction>
</comment>
<comment type="pathway">
    <text evidence="2 8">Amino-acid biosynthesis; L-valine biosynthesis; L-valine from pyruvate: step 1/4.</text>
</comment>
<reference evidence="10 11" key="1">
    <citation type="submission" date="2020-04" db="EMBL/GenBank/DDBJ databases">
        <title>Genome sequencing of novel species.</title>
        <authorList>
            <person name="Heo J."/>
            <person name="Kim S.-J."/>
            <person name="Kim J.-S."/>
            <person name="Hong S.-B."/>
            <person name="Kwon S.-W."/>
        </authorList>
    </citation>
    <scope>NUCLEOTIDE SEQUENCE [LARGE SCALE GENOMIC DNA]</scope>
    <source>
        <strain evidence="10 11">MFER-1</strain>
    </source>
</reference>
<comment type="subunit">
    <text evidence="4 8">Dimer of large and small chains.</text>
</comment>
<evidence type="ECO:0000256" key="1">
    <source>
        <dbReference type="ARBA" id="ARBA00004974"/>
    </source>
</evidence>
<dbReference type="RefSeq" id="WP_169281423.1">
    <property type="nucleotide sequence ID" value="NZ_CP051680.1"/>
</dbReference>
<evidence type="ECO:0000256" key="2">
    <source>
        <dbReference type="ARBA" id="ARBA00005025"/>
    </source>
</evidence>
<evidence type="ECO:0000259" key="9">
    <source>
        <dbReference type="PROSITE" id="PS51671"/>
    </source>
</evidence>
<dbReference type="InterPro" id="IPR027271">
    <property type="entry name" value="Acetolactate_synth/TF_NikR_C"/>
</dbReference>
<dbReference type="KEGG" id="cheb:HH215_19585"/>
<evidence type="ECO:0000256" key="3">
    <source>
        <dbReference type="ARBA" id="ARBA00006341"/>
    </source>
</evidence>
<dbReference type="EC" id="2.2.1.6" evidence="8"/>
<evidence type="ECO:0000256" key="4">
    <source>
        <dbReference type="ARBA" id="ARBA00011744"/>
    </source>
</evidence>
<dbReference type="AlphaFoldDB" id="A0A7Z2VLA9"/>
<gene>
    <name evidence="10" type="primary">ilvN</name>
    <name evidence="10" type="ORF">HH215_19585</name>
</gene>
<evidence type="ECO:0000313" key="11">
    <source>
        <dbReference type="Proteomes" id="UP000502248"/>
    </source>
</evidence>
<sequence>MKSDKQHIAVIVRDDPGVLQRVSGLFSRRSYNIDSITVGASEIENLSRMTVVANGDSRQILQLCNQLRKLIDVIHVEHLEDRPTVARELLLVKVIYEQATKAELNDLINTFRCSVIDVSLQSVIVQAIGDREKNDAFLQLIRPYGILEITRTGETAMARGSEQSH</sequence>
<dbReference type="NCBIfam" id="NF008864">
    <property type="entry name" value="PRK11895.1"/>
    <property type="match status" value="1"/>
</dbReference>
<dbReference type="Gene3D" id="3.30.70.260">
    <property type="match status" value="1"/>
</dbReference>
<comment type="similarity">
    <text evidence="3 8">Belongs to the acetolactate synthase small subunit family.</text>
</comment>
<keyword evidence="11" id="KW-1185">Reference proteome</keyword>